<dbReference type="Proteomes" id="UP000467840">
    <property type="component" value="Chromosome 11"/>
</dbReference>
<evidence type="ECO:0000313" key="2">
    <source>
        <dbReference type="Proteomes" id="UP000467840"/>
    </source>
</evidence>
<proteinExistence type="predicted"/>
<evidence type="ECO:0000313" key="1">
    <source>
        <dbReference type="EMBL" id="KAF2323794.1"/>
    </source>
</evidence>
<name>A0A6A6NF66_HEVBR</name>
<dbReference type="EMBL" id="JAAGAX010000002">
    <property type="protein sequence ID" value="KAF2323794.1"/>
    <property type="molecule type" value="Genomic_DNA"/>
</dbReference>
<sequence length="181" mass="20441">MLGQVANDFSFVQSHQEHDHQLPSEGLSRVRAPFLAKCDRNRVLTFWAPHCGNVAPSEFQIEFSSVHARQFVEKLSKELRVFGVVAAAGDASKLLRLCEEYVMRASIINSAMDKNKELGNMDSSDLKDRAHTSSQFVYELSSYELAIIVESKAMEHPFVGMLKKLFMLEAFHLKGWDGEFG</sequence>
<protein>
    <submittedName>
        <fullName evidence="1">Uncharacterized protein</fullName>
    </submittedName>
</protein>
<dbReference type="AlphaFoldDB" id="A0A6A6NF66"/>
<gene>
    <name evidence="1" type="ORF">GH714_036947</name>
</gene>
<keyword evidence="2" id="KW-1185">Reference proteome</keyword>
<comment type="caution">
    <text evidence="1">The sequence shown here is derived from an EMBL/GenBank/DDBJ whole genome shotgun (WGS) entry which is preliminary data.</text>
</comment>
<accession>A0A6A6NF66</accession>
<reference evidence="1 2" key="1">
    <citation type="journal article" date="2020" name="Mol. Plant">
        <title>The Chromosome-Based Rubber Tree Genome Provides New Insights into Spurge Genome Evolution and Rubber Biosynthesis.</title>
        <authorList>
            <person name="Liu J."/>
            <person name="Shi C."/>
            <person name="Shi C.C."/>
            <person name="Li W."/>
            <person name="Zhang Q.J."/>
            <person name="Zhang Y."/>
            <person name="Li K."/>
            <person name="Lu H.F."/>
            <person name="Shi C."/>
            <person name="Zhu S.T."/>
            <person name="Xiao Z.Y."/>
            <person name="Nan H."/>
            <person name="Yue Y."/>
            <person name="Zhu X.G."/>
            <person name="Wu Y."/>
            <person name="Hong X.N."/>
            <person name="Fan G.Y."/>
            <person name="Tong Y."/>
            <person name="Zhang D."/>
            <person name="Mao C.L."/>
            <person name="Liu Y.L."/>
            <person name="Hao S.J."/>
            <person name="Liu W.Q."/>
            <person name="Lv M.Q."/>
            <person name="Zhang H.B."/>
            <person name="Liu Y."/>
            <person name="Hu-Tang G.R."/>
            <person name="Wang J.P."/>
            <person name="Wang J.H."/>
            <person name="Sun Y.H."/>
            <person name="Ni S.B."/>
            <person name="Chen W.B."/>
            <person name="Zhang X.C."/>
            <person name="Jiao Y.N."/>
            <person name="Eichler E.E."/>
            <person name="Li G.H."/>
            <person name="Liu X."/>
            <person name="Gao L.Z."/>
        </authorList>
    </citation>
    <scope>NUCLEOTIDE SEQUENCE [LARGE SCALE GENOMIC DNA]</scope>
    <source>
        <strain evidence="2">cv. GT1</strain>
        <tissue evidence="1">Leaf</tissue>
    </source>
</reference>
<organism evidence="1 2">
    <name type="scientific">Hevea brasiliensis</name>
    <name type="common">Para rubber tree</name>
    <name type="synonym">Siphonia brasiliensis</name>
    <dbReference type="NCBI Taxonomy" id="3981"/>
    <lineage>
        <taxon>Eukaryota</taxon>
        <taxon>Viridiplantae</taxon>
        <taxon>Streptophyta</taxon>
        <taxon>Embryophyta</taxon>
        <taxon>Tracheophyta</taxon>
        <taxon>Spermatophyta</taxon>
        <taxon>Magnoliopsida</taxon>
        <taxon>eudicotyledons</taxon>
        <taxon>Gunneridae</taxon>
        <taxon>Pentapetalae</taxon>
        <taxon>rosids</taxon>
        <taxon>fabids</taxon>
        <taxon>Malpighiales</taxon>
        <taxon>Euphorbiaceae</taxon>
        <taxon>Crotonoideae</taxon>
        <taxon>Micrandreae</taxon>
        <taxon>Hevea</taxon>
    </lineage>
</organism>